<dbReference type="Gene3D" id="3.90.1700.10">
    <property type="entry name" value="v583 domain like"/>
    <property type="match status" value="1"/>
</dbReference>
<dbReference type="Proteomes" id="UP001320898">
    <property type="component" value="Unassembled WGS sequence"/>
</dbReference>
<evidence type="ECO:0000313" key="1">
    <source>
        <dbReference type="EMBL" id="MCT8971402.1"/>
    </source>
</evidence>
<proteinExistence type="predicted"/>
<dbReference type="EMBL" id="JALIDZ010000002">
    <property type="protein sequence ID" value="MCT8971402.1"/>
    <property type="molecule type" value="Genomic_DNA"/>
</dbReference>
<organism evidence="1 2">
    <name type="scientific">Microbaculum marinisediminis</name>
    <dbReference type="NCBI Taxonomy" id="2931392"/>
    <lineage>
        <taxon>Bacteria</taxon>
        <taxon>Pseudomonadati</taxon>
        <taxon>Pseudomonadota</taxon>
        <taxon>Alphaproteobacteria</taxon>
        <taxon>Hyphomicrobiales</taxon>
        <taxon>Tepidamorphaceae</taxon>
        <taxon>Microbaculum</taxon>
    </lineage>
</organism>
<comment type="caution">
    <text evidence="1">The sequence shown here is derived from an EMBL/GenBank/DDBJ whole genome shotgun (WGS) entry which is preliminary data.</text>
</comment>
<gene>
    <name evidence="1" type="ORF">MUB46_05955</name>
</gene>
<dbReference type="InterPro" id="IPR024033">
    <property type="entry name" value="OXTCase_su_AllG_h-dom"/>
</dbReference>
<dbReference type="InterPro" id="IPR009499">
    <property type="entry name" value="AllG-like"/>
</dbReference>
<reference evidence="1 2" key="1">
    <citation type="submission" date="2022-04" db="EMBL/GenBank/DDBJ databases">
        <authorList>
            <person name="Ye Y.-Q."/>
            <person name="Du Z.-J."/>
        </authorList>
    </citation>
    <scope>NUCLEOTIDE SEQUENCE [LARGE SCALE GENOMIC DNA]</scope>
    <source>
        <strain evidence="1 2">A6E488</strain>
    </source>
</reference>
<protein>
    <submittedName>
        <fullName evidence="1">DUF1116 domain-containing protein</fullName>
    </submittedName>
</protein>
<dbReference type="Gene3D" id="1.10.10.660">
    <property type="entry name" value="conserved protein of unknown function from Enterococcus faecalis V583"/>
    <property type="match status" value="1"/>
</dbReference>
<evidence type="ECO:0000313" key="2">
    <source>
        <dbReference type="Proteomes" id="UP001320898"/>
    </source>
</evidence>
<keyword evidence="2" id="KW-1185">Reference proteome</keyword>
<dbReference type="AlphaFoldDB" id="A0AAW5QU33"/>
<dbReference type="RefSeq" id="WP_261614961.1">
    <property type="nucleotide sequence ID" value="NZ_JALIDZ010000002.1"/>
</dbReference>
<dbReference type="Pfam" id="PF06545">
    <property type="entry name" value="AllG"/>
    <property type="match status" value="1"/>
</dbReference>
<name>A0AAW5QU33_9HYPH</name>
<sequence>MTGIDRAAANAEAFRRMTAAEPVLVDILPARDVVPGMDRRIVLTSGAPLPWEDYEGGQREGLIGGALYEGWAGTREEAIALFDSGGIAVGACQDHACVGSLAGIYTPSMPVFVVEDRATGRRAYCNMYEGKSRKRLNYGTYDETVHRQLKMVETILAPTLAETVRDIGGVPLKPLMIRALNMGDELHSRNTAASLMFARELTPGFLRLFSKLGSHVEKTVELLTEDHYFFLRLSMAAAKVSADLAHGVEGASIVTAMAFSCREFSIRVSGLDGWIRGPHASVEAKLFDGHDASEITWMGGESPITETIGLGGFAQGGAPTLQAYQGGSYAAMMARNETLYDIVEGENPDYKIAAFGYRGTPTGIDLFKVLKTGILPVMDIGIAGKGGGQIGAGVVSAPMDCFRQAAELYAARYGD</sequence>
<accession>A0AAW5QU33</accession>
<dbReference type="Gene3D" id="3.90.1710.10">
    <property type="entry name" value="Enterococcus faecalis V583 domain"/>
    <property type="match status" value="1"/>
</dbReference>